<dbReference type="NCBIfam" id="TIGR01035">
    <property type="entry name" value="hemA"/>
    <property type="match status" value="1"/>
</dbReference>
<dbReference type="PANTHER" id="PTHR43013:SF1">
    <property type="entry name" value="GLUTAMYL-TRNA REDUCTASE"/>
    <property type="match status" value="1"/>
</dbReference>
<evidence type="ECO:0000256" key="7">
    <source>
        <dbReference type="ARBA" id="ARBA00047464"/>
    </source>
</evidence>
<dbReference type="InterPro" id="IPR015896">
    <property type="entry name" value="4pyrrol_synth_GluRdtase_dimer"/>
</dbReference>
<name>A0A383BV53_9ZZZZ</name>
<evidence type="ECO:0000259" key="8">
    <source>
        <dbReference type="Pfam" id="PF00745"/>
    </source>
</evidence>
<protein>
    <recommendedName>
        <fullName evidence="3">glutamyl-tRNA reductase</fullName>
        <ecNumber evidence="3">1.2.1.70</ecNumber>
    </recommendedName>
</protein>
<dbReference type="CDD" id="cd05213">
    <property type="entry name" value="NAD_bind_Glutamyl_tRNA_reduct"/>
    <property type="match status" value="1"/>
</dbReference>
<evidence type="ECO:0000259" key="9">
    <source>
        <dbReference type="Pfam" id="PF01488"/>
    </source>
</evidence>
<keyword evidence="6" id="KW-0627">Porphyrin biosynthesis</keyword>
<evidence type="ECO:0000259" key="10">
    <source>
        <dbReference type="Pfam" id="PF05201"/>
    </source>
</evidence>
<dbReference type="InterPro" id="IPR036453">
    <property type="entry name" value="GluRdtase_dimer_dom_sf"/>
</dbReference>
<keyword evidence="5" id="KW-0560">Oxidoreductase</keyword>
<dbReference type="GO" id="GO:0050661">
    <property type="term" value="F:NADP binding"/>
    <property type="evidence" value="ECO:0007669"/>
    <property type="project" value="InterPro"/>
</dbReference>
<dbReference type="FunFam" id="3.40.50.720:FF:000031">
    <property type="entry name" value="Glutamyl-tRNA reductase"/>
    <property type="match status" value="1"/>
</dbReference>
<dbReference type="UniPathway" id="UPA00251">
    <property type="reaction ID" value="UER00316"/>
</dbReference>
<dbReference type="InterPro" id="IPR015895">
    <property type="entry name" value="4pyrrol_synth_GluRdtase_N"/>
</dbReference>
<dbReference type="InterPro" id="IPR036343">
    <property type="entry name" value="GluRdtase_N_sf"/>
</dbReference>
<feature type="domain" description="Glutamyl-tRNA reductase N-terminal" evidence="10">
    <location>
        <begin position="1"/>
        <end position="48"/>
    </location>
</feature>
<reference evidence="11" key="1">
    <citation type="submission" date="2018-05" db="EMBL/GenBank/DDBJ databases">
        <authorList>
            <person name="Lanie J.A."/>
            <person name="Ng W.-L."/>
            <person name="Kazmierczak K.M."/>
            <person name="Andrzejewski T.M."/>
            <person name="Davidsen T.M."/>
            <person name="Wayne K.J."/>
            <person name="Tettelin H."/>
            <person name="Glass J.I."/>
            <person name="Rusch D."/>
            <person name="Podicherti R."/>
            <person name="Tsui H.-C.T."/>
            <person name="Winkler M.E."/>
        </authorList>
    </citation>
    <scope>NUCLEOTIDE SEQUENCE</scope>
</reference>
<keyword evidence="4" id="KW-0521">NADP</keyword>
<dbReference type="InterPro" id="IPR000343">
    <property type="entry name" value="4pyrrol_synth_GluRdtase"/>
</dbReference>
<feature type="non-terminal residue" evidence="11">
    <location>
        <position position="244"/>
    </location>
</feature>
<dbReference type="AlphaFoldDB" id="A0A383BV53"/>
<evidence type="ECO:0000256" key="6">
    <source>
        <dbReference type="ARBA" id="ARBA00023244"/>
    </source>
</evidence>
<evidence type="ECO:0000256" key="4">
    <source>
        <dbReference type="ARBA" id="ARBA00022857"/>
    </source>
</evidence>
<feature type="non-terminal residue" evidence="11">
    <location>
        <position position="1"/>
    </location>
</feature>
<dbReference type="GO" id="GO:0019353">
    <property type="term" value="P:protoporphyrinogen IX biosynthetic process from glutamate"/>
    <property type="evidence" value="ECO:0007669"/>
    <property type="project" value="TreeGrafter"/>
</dbReference>
<feature type="domain" description="Quinate/shikimate 5-dehydrogenase/glutamyl-tRNA reductase" evidence="9">
    <location>
        <begin position="63"/>
        <end position="198"/>
    </location>
</feature>
<dbReference type="Pfam" id="PF01488">
    <property type="entry name" value="Shikimate_DH"/>
    <property type="match status" value="1"/>
</dbReference>
<evidence type="ECO:0000256" key="5">
    <source>
        <dbReference type="ARBA" id="ARBA00023002"/>
    </source>
</evidence>
<dbReference type="Gene3D" id="3.40.50.720">
    <property type="entry name" value="NAD(P)-binding Rossmann-like Domain"/>
    <property type="match status" value="1"/>
</dbReference>
<dbReference type="Gene3D" id="3.30.460.30">
    <property type="entry name" value="Glutamyl-tRNA reductase, N-terminal domain"/>
    <property type="match status" value="1"/>
</dbReference>
<evidence type="ECO:0000313" key="11">
    <source>
        <dbReference type="EMBL" id="SVE23802.1"/>
    </source>
</evidence>
<evidence type="ECO:0000256" key="3">
    <source>
        <dbReference type="ARBA" id="ARBA00012970"/>
    </source>
</evidence>
<proteinExistence type="inferred from homology"/>
<dbReference type="EC" id="1.2.1.70" evidence="3"/>
<dbReference type="SUPFAM" id="SSF51735">
    <property type="entry name" value="NAD(P)-binding Rossmann-fold domains"/>
    <property type="match status" value="1"/>
</dbReference>
<comment type="pathway">
    <text evidence="1">Porphyrin-containing compound metabolism; protoporphyrin-IX biosynthesis; 5-aminolevulinate from L-glutamyl-tRNA(Glu): step 1/2.</text>
</comment>
<dbReference type="InterPro" id="IPR006151">
    <property type="entry name" value="Shikm_DH/Glu-tRNA_Rdtase"/>
</dbReference>
<dbReference type="SUPFAM" id="SSF69742">
    <property type="entry name" value="Glutamyl tRNA-reductase catalytic, N-terminal domain"/>
    <property type="match status" value="1"/>
</dbReference>
<dbReference type="HAMAP" id="MF_00087">
    <property type="entry name" value="Glu_tRNA_reductase"/>
    <property type="match status" value="1"/>
</dbReference>
<comment type="similarity">
    <text evidence="2">Belongs to the glutamyl-tRNA reductase family.</text>
</comment>
<evidence type="ECO:0000256" key="1">
    <source>
        <dbReference type="ARBA" id="ARBA00005059"/>
    </source>
</evidence>
<dbReference type="Pfam" id="PF00745">
    <property type="entry name" value="GlutR_dimer"/>
    <property type="match status" value="1"/>
</dbReference>
<feature type="domain" description="Tetrapyrrole biosynthesis glutamyl-tRNA reductase dimerisation" evidence="8">
    <location>
        <begin position="212"/>
        <end position="243"/>
    </location>
</feature>
<dbReference type="SUPFAM" id="SSF69075">
    <property type="entry name" value="Glutamyl tRNA-reductase dimerization domain"/>
    <property type="match status" value="1"/>
</dbReference>
<dbReference type="EMBL" id="UINC01203508">
    <property type="protein sequence ID" value="SVE23802.1"/>
    <property type="molecule type" value="Genomic_DNA"/>
</dbReference>
<gene>
    <name evidence="11" type="ORF">METZ01_LOCUS476656</name>
</gene>
<dbReference type="PANTHER" id="PTHR43013">
    <property type="entry name" value="GLUTAMYL-TRNA REDUCTASE"/>
    <property type="match status" value="1"/>
</dbReference>
<dbReference type="GO" id="GO:0008883">
    <property type="term" value="F:glutamyl-tRNA reductase activity"/>
    <property type="evidence" value="ECO:0007669"/>
    <property type="project" value="UniProtKB-EC"/>
</dbReference>
<evidence type="ECO:0000256" key="2">
    <source>
        <dbReference type="ARBA" id="ARBA00005916"/>
    </source>
</evidence>
<dbReference type="Pfam" id="PF05201">
    <property type="entry name" value="GlutR_N"/>
    <property type="match status" value="1"/>
</dbReference>
<dbReference type="InterPro" id="IPR036291">
    <property type="entry name" value="NAD(P)-bd_dom_sf"/>
</dbReference>
<accession>A0A383BV53</accession>
<organism evidence="11">
    <name type="scientific">marine metagenome</name>
    <dbReference type="NCBI Taxonomy" id="408172"/>
    <lineage>
        <taxon>unclassified sequences</taxon>
        <taxon>metagenomes</taxon>
        <taxon>ecological metagenomes</taxon>
    </lineage>
</organism>
<sequence length="244" mass="26755">SMVLGEPQILGQMKQAFSTAHQAGTTGKILNRLFQQTFKVAKQVRTDTTIGANPVSVAFAAVDLARHIFTQLSEQTVLLIGAGETNELVARHLVENGVERMMVANRSLERAKSLAARVACEAITLDEMPSRLAQADIVVTSTASRVPILGKGAMESALRARRHRPMFIIDLAVPRDVEPEVANLKDVFLYTVDDLENIVSANRASRQEAAAEAAKIIDLQVVRFMQWLQALDSEPTIRALRSKI</sequence>
<comment type="catalytic activity">
    <reaction evidence="7">
        <text>(S)-4-amino-5-oxopentanoate + tRNA(Glu) + NADP(+) = L-glutamyl-tRNA(Glu) + NADPH + H(+)</text>
        <dbReference type="Rhea" id="RHEA:12344"/>
        <dbReference type="Rhea" id="RHEA-COMP:9663"/>
        <dbReference type="Rhea" id="RHEA-COMP:9680"/>
        <dbReference type="ChEBI" id="CHEBI:15378"/>
        <dbReference type="ChEBI" id="CHEBI:57501"/>
        <dbReference type="ChEBI" id="CHEBI:57783"/>
        <dbReference type="ChEBI" id="CHEBI:58349"/>
        <dbReference type="ChEBI" id="CHEBI:78442"/>
        <dbReference type="ChEBI" id="CHEBI:78520"/>
        <dbReference type="EC" id="1.2.1.70"/>
    </reaction>
</comment>